<dbReference type="Pfam" id="PF05378">
    <property type="entry name" value="Hydant_A_N"/>
    <property type="match status" value="1"/>
</dbReference>
<dbReference type="RefSeq" id="XP_013325590.1">
    <property type="nucleotide sequence ID" value="XM_013470136.1"/>
</dbReference>
<evidence type="ECO:0000313" key="7">
    <source>
        <dbReference type="Proteomes" id="UP000053958"/>
    </source>
</evidence>
<feature type="domain" description="S-Me-THD-like C-terminal" evidence="5">
    <location>
        <begin position="770"/>
        <end position="981"/>
    </location>
</feature>
<dbReference type="Pfam" id="PF20906">
    <property type="entry name" value="S-Me-THD_C"/>
    <property type="match status" value="1"/>
</dbReference>
<reference evidence="6 7" key="1">
    <citation type="submission" date="2015-04" db="EMBL/GenBank/DDBJ databases">
        <authorList>
            <person name="Heijne W.H."/>
            <person name="Fedorova N.D."/>
            <person name="Nierman W.C."/>
            <person name="Vollebregt A.W."/>
            <person name="Zhao Z."/>
            <person name="Wu L."/>
            <person name="Kumar M."/>
            <person name="Stam H."/>
            <person name="van den Berg M.A."/>
            <person name="Pel H.J."/>
        </authorList>
    </citation>
    <scope>NUCLEOTIDE SEQUENCE [LARGE SCALE GENOMIC DNA]</scope>
    <source>
        <strain evidence="6 7">CBS 393.64</strain>
    </source>
</reference>
<dbReference type="AlphaFoldDB" id="A0A0F4YMW2"/>
<dbReference type="InterPro" id="IPR027479">
    <property type="entry name" value="S-Me-THD_N_sf"/>
</dbReference>
<dbReference type="Pfam" id="PF06032">
    <property type="entry name" value="S-Me-THD_N"/>
    <property type="match status" value="1"/>
</dbReference>
<feature type="domain" description="S-Me-THD N-terminal" evidence="4">
    <location>
        <begin position="607"/>
        <end position="765"/>
    </location>
</feature>
<evidence type="ECO:0000259" key="2">
    <source>
        <dbReference type="Pfam" id="PF01968"/>
    </source>
</evidence>
<feature type="domain" description="Hydantoinase/oxoprolinase N-terminal" evidence="3">
    <location>
        <begin position="4"/>
        <end position="178"/>
    </location>
</feature>
<dbReference type="InterPro" id="IPR002821">
    <property type="entry name" value="Hydantoinase_A"/>
</dbReference>
<dbReference type="Gene3D" id="2.40.390.10">
    <property type="entry name" value="CV3147-like"/>
    <property type="match status" value="1"/>
</dbReference>
<dbReference type="Gene3D" id="3.30.420.40">
    <property type="match status" value="1"/>
</dbReference>
<dbReference type="InterPro" id="IPR024071">
    <property type="entry name" value="S-Me-THD_C_sf"/>
</dbReference>
<dbReference type="PANTHER" id="PTHR11365:SF10">
    <property type="entry name" value="HYDANTOINASE_OXOPROLINASE"/>
    <property type="match status" value="1"/>
</dbReference>
<dbReference type="GeneID" id="25319340"/>
<evidence type="ECO:0000259" key="5">
    <source>
        <dbReference type="Pfam" id="PF20906"/>
    </source>
</evidence>
<gene>
    <name evidence="6" type="ORF">T310_7064</name>
</gene>
<dbReference type="EMBL" id="LASV01000397">
    <property type="protein sequence ID" value="KKA18978.1"/>
    <property type="molecule type" value="Genomic_DNA"/>
</dbReference>
<feature type="region of interest" description="Disordered" evidence="1">
    <location>
        <begin position="540"/>
        <end position="573"/>
    </location>
</feature>
<proteinExistence type="predicted"/>
<dbReference type="Gene3D" id="3.40.1610.10">
    <property type="entry name" value="CV3147-like domain"/>
    <property type="match status" value="1"/>
</dbReference>
<name>A0A0F4YMW2_RASE3</name>
<evidence type="ECO:0000259" key="4">
    <source>
        <dbReference type="Pfam" id="PF06032"/>
    </source>
</evidence>
<dbReference type="GO" id="GO:0016787">
    <property type="term" value="F:hydrolase activity"/>
    <property type="evidence" value="ECO:0007669"/>
    <property type="project" value="InterPro"/>
</dbReference>
<dbReference type="PANTHER" id="PTHR11365">
    <property type="entry name" value="5-OXOPROLINASE RELATED"/>
    <property type="match status" value="1"/>
</dbReference>
<dbReference type="Pfam" id="PF01968">
    <property type="entry name" value="Hydantoinase_A"/>
    <property type="match status" value="1"/>
</dbReference>
<accession>A0A0F4YMW2</accession>
<evidence type="ECO:0000259" key="3">
    <source>
        <dbReference type="Pfam" id="PF05378"/>
    </source>
</evidence>
<evidence type="ECO:0000313" key="6">
    <source>
        <dbReference type="EMBL" id="KKA18978.1"/>
    </source>
</evidence>
<dbReference type="InterPro" id="IPR045079">
    <property type="entry name" value="Oxoprolinase-like"/>
</dbReference>
<feature type="compositionally biased region" description="Polar residues" evidence="1">
    <location>
        <begin position="541"/>
        <end position="554"/>
    </location>
</feature>
<comment type="caution">
    <text evidence="6">The sequence shown here is derived from an EMBL/GenBank/DDBJ whole genome shotgun (WGS) entry which is preliminary data.</text>
</comment>
<dbReference type="InterPro" id="IPR008040">
    <property type="entry name" value="Hydant_A_N"/>
</dbReference>
<dbReference type="Proteomes" id="UP000053958">
    <property type="component" value="Unassembled WGS sequence"/>
</dbReference>
<keyword evidence="7" id="KW-1185">Reference proteome</keyword>
<protein>
    <recommendedName>
        <fullName evidence="8">Hydantoinase/oxoprolinase</fullName>
    </recommendedName>
</protein>
<dbReference type="InterPro" id="IPR010318">
    <property type="entry name" value="S-Me-THD_N"/>
</dbReference>
<dbReference type="OrthoDB" id="5404895at2759"/>
<evidence type="ECO:0000256" key="1">
    <source>
        <dbReference type="SAM" id="MobiDB-lite"/>
    </source>
</evidence>
<evidence type="ECO:0008006" key="8">
    <source>
        <dbReference type="Google" id="ProtNLM"/>
    </source>
</evidence>
<dbReference type="InterPro" id="IPR048350">
    <property type="entry name" value="S-Me-THD-like_C"/>
</dbReference>
<dbReference type="FunFam" id="3.40.1610.10:FF:000001">
    <property type="entry name" value="Hydantoinase, putative"/>
    <property type="match status" value="1"/>
</dbReference>
<sequence>MAYRIGVDVGGTNTDAAIIDITAADSPSRGVCASSKTPTTVDVTSGIYTAIEGVLAKSQVDKRKILSVAIGTTHFVNAVVEADARRLSKVAVVRLCGPFTRQVPPFADFPPALKAIMGGPVFYLDGGLEIDGREISPLNPSQIKATVESIQRAGIQMVAIVGVFSPLDHAGIHEETCKKMMLDLDPSLSIVCSHAIGGVGLLERENATILNASILNFARRTVRAFCKAMVKLELTCPLFLTQNDGTLTDAATAAEFPIKTFASGPTNSLTGAAFLASLDRGANLAAPETQVLMIDIGGTTSDVCALLPSGFPRQAPNFVEVGGVRTAFSMPEVLSVGLGGGSRVSFDEKTGKVSVGPDSVGHYLTSKALVFGGDVMTATDIVVASGKAQIGDASKVAHISADVVVKARSEIKKIIERTVNRMKVSDLPVTLLLVGGGSIVQMDPLDGVAKCIVPPHHDSANAVGAAIAKVAGEIDVIEILADRDEKAVVAAAQQKAIELAVARGADRTDVKIAQIDKIPLQYVSNKATRLVIKAIGKLAQPDTSSPTASQQSGSIAVDGLDDDVDEPPKQKASADAALSAVKHSAYIDIDAYKPEVRDGVWYISPVDLEFIATGTGVLGTGGGGPSYLQYLECLERLRDPASKGRMRVISPSSLKDSDVCVFGSWYGAPSVSGERIPAGTEIPRAIDYSVKISGQTHFEAVIADEIGGGNGLSSFPTSAHFDIPVVDGDLMGRAYPTMEHGTPYVYGHPLTPCVLADGKGNAGVVLHAESNKRVETMLRSQCVDLGLMAAAAATPLTGDVIRKYAIPNTVSQAWYIGRAIHKARKSKTNIIKAIFDTTPGRLLYTGKIIDVKRDVSRGYTMGQCVVAPLSGDEKDTTMAIENPVVEEERPIVIPFQNEFLYAAYADPTDPDDQSRYEMICTVPDLISILGPDGEAIGSQELRYGLHVSIIAMAAHPLWTGDERGLRVGGPKGFGLDMEWTSIGPYQEPPSVIAEFNVSSSS</sequence>
<dbReference type="SUPFAM" id="SSF160991">
    <property type="entry name" value="CV3147-like"/>
    <property type="match status" value="1"/>
</dbReference>
<dbReference type="SUPFAM" id="SSF53067">
    <property type="entry name" value="Actin-like ATPase domain"/>
    <property type="match status" value="2"/>
</dbReference>
<feature type="domain" description="Hydantoinase A/oxoprolinase" evidence="2">
    <location>
        <begin position="204"/>
        <end position="387"/>
    </location>
</feature>
<organism evidence="6 7">
    <name type="scientific">Rasamsonia emersonii (strain ATCC 16479 / CBS 393.64 / IMI 116815)</name>
    <dbReference type="NCBI Taxonomy" id="1408163"/>
    <lineage>
        <taxon>Eukaryota</taxon>
        <taxon>Fungi</taxon>
        <taxon>Dikarya</taxon>
        <taxon>Ascomycota</taxon>
        <taxon>Pezizomycotina</taxon>
        <taxon>Eurotiomycetes</taxon>
        <taxon>Eurotiomycetidae</taxon>
        <taxon>Eurotiales</taxon>
        <taxon>Trichocomaceae</taxon>
        <taxon>Rasamsonia</taxon>
    </lineage>
</organism>
<dbReference type="InterPro" id="IPR043129">
    <property type="entry name" value="ATPase_NBD"/>
</dbReference>